<evidence type="ECO:0000259" key="2">
    <source>
        <dbReference type="PROSITE" id="PS51819"/>
    </source>
</evidence>
<reference evidence="3 4" key="1">
    <citation type="submission" date="2023-07" db="EMBL/GenBank/DDBJ databases">
        <title>Genomic Encyclopedia of Type Strains, Phase IV (KMG-IV): sequencing the most valuable type-strain genomes for metagenomic binning, comparative biology and taxonomic classification.</title>
        <authorList>
            <person name="Goeker M."/>
        </authorList>
    </citation>
    <scope>NUCLEOTIDE SEQUENCE [LARGE SCALE GENOMIC DNA]</scope>
    <source>
        <strain evidence="3 4">DSM 23494</strain>
    </source>
</reference>
<dbReference type="InterPro" id="IPR051332">
    <property type="entry name" value="Fosfomycin_Res_Enzymes"/>
</dbReference>
<organism evidence="3 4">
    <name type="scientific">Cytobacillus purgationiresistens</name>
    <dbReference type="NCBI Taxonomy" id="863449"/>
    <lineage>
        <taxon>Bacteria</taxon>
        <taxon>Bacillati</taxon>
        <taxon>Bacillota</taxon>
        <taxon>Bacilli</taxon>
        <taxon>Bacillales</taxon>
        <taxon>Bacillaceae</taxon>
        <taxon>Cytobacillus</taxon>
    </lineage>
</organism>
<dbReference type="SUPFAM" id="SSF54593">
    <property type="entry name" value="Glyoxalase/Bleomycin resistance protein/Dihydroxybiphenyl dioxygenase"/>
    <property type="match status" value="1"/>
</dbReference>
<dbReference type="Pfam" id="PF00903">
    <property type="entry name" value="Glyoxalase"/>
    <property type="match status" value="1"/>
</dbReference>
<gene>
    <name evidence="3" type="ORF">J2S17_002334</name>
</gene>
<dbReference type="InterPro" id="IPR037523">
    <property type="entry name" value="VOC_core"/>
</dbReference>
<dbReference type="Proteomes" id="UP001238088">
    <property type="component" value="Unassembled WGS sequence"/>
</dbReference>
<dbReference type="PANTHER" id="PTHR36113">
    <property type="entry name" value="LYASE, PUTATIVE-RELATED-RELATED"/>
    <property type="match status" value="1"/>
</dbReference>
<dbReference type="CDD" id="cd07242">
    <property type="entry name" value="VOC_BsYqjT"/>
    <property type="match status" value="1"/>
</dbReference>
<comment type="caution">
    <text evidence="3">The sequence shown here is derived from an EMBL/GenBank/DDBJ whole genome shotgun (WGS) entry which is preliminary data.</text>
</comment>
<name>A0ABU0AGS7_9BACI</name>
<dbReference type="RefSeq" id="WP_307474895.1">
    <property type="nucleotide sequence ID" value="NZ_JAUSUB010000008.1"/>
</dbReference>
<dbReference type="EMBL" id="JAUSUB010000008">
    <property type="protein sequence ID" value="MDQ0270459.1"/>
    <property type="molecule type" value="Genomic_DNA"/>
</dbReference>
<accession>A0ABU0AGS7</accession>
<dbReference type="PANTHER" id="PTHR36113:SF6">
    <property type="entry name" value="FOSFOMYCIN RESISTANCE PROTEIN FOSX"/>
    <property type="match status" value="1"/>
</dbReference>
<dbReference type="InterPro" id="IPR029068">
    <property type="entry name" value="Glyas_Bleomycin-R_OHBP_Dase"/>
</dbReference>
<feature type="domain" description="VOC" evidence="2">
    <location>
        <begin position="4"/>
        <end position="130"/>
    </location>
</feature>
<evidence type="ECO:0000313" key="4">
    <source>
        <dbReference type="Proteomes" id="UP001238088"/>
    </source>
</evidence>
<keyword evidence="4" id="KW-1185">Reference proteome</keyword>
<dbReference type="PROSITE" id="PS51819">
    <property type="entry name" value="VOC"/>
    <property type="match status" value="1"/>
</dbReference>
<keyword evidence="1" id="KW-0479">Metal-binding</keyword>
<sequence>MKGLIHHLEINVSNLQQSIEFWSWLLEDLGYKPFQKWDKGKSWKLGDSYLVFVQTEDRFLSTAFHRGRTGLNHIAFHGESREHVNHMTAKLEERGVSILYRNHHPFAGGEQHYAVFFEDPDRMKVEIVSPN</sequence>
<proteinExistence type="predicted"/>
<evidence type="ECO:0000256" key="1">
    <source>
        <dbReference type="ARBA" id="ARBA00022723"/>
    </source>
</evidence>
<dbReference type="Gene3D" id="3.10.180.10">
    <property type="entry name" value="2,3-Dihydroxybiphenyl 1,2-Dioxygenase, domain 1"/>
    <property type="match status" value="1"/>
</dbReference>
<evidence type="ECO:0000313" key="3">
    <source>
        <dbReference type="EMBL" id="MDQ0270459.1"/>
    </source>
</evidence>
<protein>
    <submittedName>
        <fullName evidence="3">Catechol 2,3-dioxygenase-like lactoylglutathione lyase family enzyme</fullName>
    </submittedName>
</protein>
<dbReference type="InterPro" id="IPR004360">
    <property type="entry name" value="Glyas_Fos-R_dOase_dom"/>
</dbReference>